<dbReference type="AlphaFoldDB" id="A0A1I4LSJ6"/>
<keyword evidence="2" id="KW-1185">Reference proteome</keyword>
<protein>
    <submittedName>
        <fullName evidence="1">Uncharacterized protein</fullName>
    </submittedName>
</protein>
<sequence length="177" mass="18853">MSADDIVTVGRALPKLSSVAPAGGAFDVVVTWAAGDRIGRTDRVDLAPVIFTYKVFRPLRDGSIPFGAVRLGAWGGSIVWEGDEDLDIGAETIEDLAAASMSNAEFADFLRRNRLTLDAAAAQLGIARRRVAYFAKDREIPRYIALACRQLDRMLGPPMAGDIANGLHAGHVSVSAA</sequence>
<dbReference type="STRING" id="582667.SAMN05192568_101487"/>
<evidence type="ECO:0000313" key="1">
    <source>
        <dbReference type="EMBL" id="SFL93980.1"/>
    </source>
</evidence>
<proteinExistence type="predicted"/>
<dbReference type="RefSeq" id="WP_139234096.1">
    <property type="nucleotide sequence ID" value="NZ_FOTK01000014.1"/>
</dbReference>
<dbReference type="Pfam" id="PF10387">
    <property type="entry name" value="DUF2442"/>
    <property type="match status" value="1"/>
</dbReference>
<dbReference type="InterPro" id="IPR036782">
    <property type="entry name" value="NE0471-like_N"/>
</dbReference>
<dbReference type="SUPFAM" id="SSF143880">
    <property type="entry name" value="NE0471 N-terminal domain-like"/>
    <property type="match status" value="1"/>
</dbReference>
<dbReference type="EMBL" id="FOTK01000014">
    <property type="protein sequence ID" value="SFL93980.1"/>
    <property type="molecule type" value="Genomic_DNA"/>
</dbReference>
<dbReference type="SUPFAM" id="SSF47413">
    <property type="entry name" value="lambda repressor-like DNA-binding domains"/>
    <property type="match status" value="1"/>
</dbReference>
<dbReference type="OrthoDB" id="8234829at2"/>
<accession>A0A1I4LSJ6</accession>
<dbReference type="Proteomes" id="UP000199048">
    <property type="component" value="Unassembled WGS sequence"/>
</dbReference>
<dbReference type="InterPro" id="IPR018841">
    <property type="entry name" value="DUF2442"/>
</dbReference>
<dbReference type="Gene3D" id="1.10.260.40">
    <property type="entry name" value="lambda repressor-like DNA-binding domains"/>
    <property type="match status" value="1"/>
</dbReference>
<evidence type="ECO:0000313" key="2">
    <source>
        <dbReference type="Proteomes" id="UP000199048"/>
    </source>
</evidence>
<gene>
    <name evidence="1" type="ORF">SAMN05192568_101487</name>
</gene>
<name>A0A1I4LSJ6_9HYPH</name>
<dbReference type="Gene3D" id="3.30.2020.10">
    <property type="entry name" value="NE0471-like N-terminal domain"/>
    <property type="match status" value="1"/>
</dbReference>
<reference evidence="2" key="1">
    <citation type="submission" date="2016-10" db="EMBL/GenBank/DDBJ databases">
        <authorList>
            <person name="Varghese N."/>
            <person name="Submissions S."/>
        </authorList>
    </citation>
    <scope>NUCLEOTIDE SEQUENCE [LARGE SCALE GENOMIC DNA]</scope>
    <source>
        <strain evidence="2">BL36</strain>
    </source>
</reference>
<dbReference type="GO" id="GO:0003677">
    <property type="term" value="F:DNA binding"/>
    <property type="evidence" value="ECO:0007669"/>
    <property type="project" value="InterPro"/>
</dbReference>
<organism evidence="1 2">
    <name type="scientific">Methylobacterium pseudosasicola</name>
    <dbReference type="NCBI Taxonomy" id="582667"/>
    <lineage>
        <taxon>Bacteria</taxon>
        <taxon>Pseudomonadati</taxon>
        <taxon>Pseudomonadota</taxon>
        <taxon>Alphaproteobacteria</taxon>
        <taxon>Hyphomicrobiales</taxon>
        <taxon>Methylobacteriaceae</taxon>
        <taxon>Methylobacterium</taxon>
    </lineage>
</organism>
<dbReference type="InterPro" id="IPR010982">
    <property type="entry name" value="Lambda_DNA-bd_dom_sf"/>
</dbReference>